<sequence>MRLSSSSSSTTGFNQVTREGDKKCLNSELWHACAGPLVSLPHVGSRVVYFPQGHSEQVAASTNKEADAHFPNYPSLPPQLICQLHNVTMHADVETDEVCAQMTLQPLSQEDQKDAYLVPAELGTASKQPSNYFCKTLTASDTSTHGGFSVPRRAAEKVFPPLDYAQTPPAQELIARDLHDNEWKFRHIFRGQPKRHLLTTGWSVFVSAKRLVAGDSVLFIWNEKNQLLLGIRRATRPQTVMPSSVLSSDSMHIGLLAAAAHAAATNSRFTIFYNPRASPSEFVIPLVKYIKAVYHTRVSVGMRFRMLFETEESSVRRYMGTITGISDLDPARWPNSYWRSVKVGWDESTAGERQPRVSLWEIEPLTTFPMYPSAFPLRLKRPWPSGLPSFHGLRDDDLSINSPLMWLQGGVGDLGVHSLNFQNFGVAPWIQPRFDASMPALQRDMYQTMAAASLQEMRTVESSKLASQSLLQFQQYQNLSTVPPALVQRQMLQQSNIQNAFHQNFQENQASTQAQLLQQQLHQRSQNADQQQQLPQQQQQRHQPPQKQLQQPKQLNELSGQQQIPNGISALPHLTSVGPSHSPSLQPIPSQCQQQAFSGNPIAAPGVSSAPSINGSLPQDRCHLLNSNGSNPVCSSALLPKQVAIGPQLLSGAATGVLPQVEQLGTTQSAVSDFATLLAPFSGREYSTYQGANDPQNNLLFGVNIDSSTFMLQHGMSNLRNTGTENHLLSMPFTASTFTSTTGSEIPLASDMTASSCVDESGFLQPSENVDQANPSTRTFLKVQKSGSYGRSLDISKFSSYDELRSELARLFCLEGQLEDPQRSGWQLVFVDRENDVLLLGDDPWQEFVNNVWYIKILSPLEVQQMGKEGLTPAASVTSQKLSNSTSDGYMNTQYFRNSSNPDGYMNRQDFRNSSNGIAYMGSLDY</sequence>
<keyword evidence="5 9" id="KW-0238">DNA-binding</keyword>
<keyword evidence="7 9" id="KW-0539">Nucleus</keyword>
<comment type="subunit">
    <text evidence="3 9">Homodimers and heterodimers.</text>
</comment>
<dbReference type="EMBL" id="JADGMS010000002">
    <property type="protein sequence ID" value="KAF9686978.1"/>
    <property type="molecule type" value="Genomic_DNA"/>
</dbReference>
<dbReference type="FunFam" id="2.40.330.10:FF:000001">
    <property type="entry name" value="Auxin response factor"/>
    <property type="match status" value="1"/>
</dbReference>
<comment type="subcellular location">
    <subcellularLocation>
        <location evidence="1 9">Nucleus</location>
    </subcellularLocation>
</comment>
<dbReference type="GO" id="GO:0009734">
    <property type="term" value="P:auxin-activated signaling pathway"/>
    <property type="evidence" value="ECO:0007669"/>
    <property type="project" value="UniProtKB-KW"/>
</dbReference>
<feature type="compositionally biased region" description="Low complexity" evidence="10">
    <location>
        <begin position="520"/>
        <end position="555"/>
    </location>
</feature>
<dbReference type="InterPro" id="IPR033389">
    <property type="entry name" value="AUX/IAA_dom"/>
</dbReference>
<feature type="domain" description="TF-B3" evidence="11">
    <location>
        <begin position="133"/>
        <end position="235"/>
    </location>
</feature>
<dbReference type="Pfam" id="PF02362">
    <property type="entry name" value="B3"/>
    <property type="match status" value="1"/>
</dbReference>
<dbReference type="Gene3D" id="3.10.20.90">
    <property type="entry name" value="Phosphatidylinositol 3-kinase Catalytic Subunit, Chain A, domain 1"/>
    <property type="match status" value="1"/>
</dbReference>
<dbReference type="Pfam" id="PF02309">
    <property type="entry name" value="AUX_IAA"/>
    <property type="match status" value="1"/>
</dbReference>
<evidence type="ECO:0000259" key="12">
    <source>
        <dbReference type="PROSITE" id="PS51745"/>
    </source>
</evidence>
<accession>A0A835N644</accession>
<dbReference type="InterPro" id="IPR053793">
    <property type="entry name" value="PB1-like"/>
</dbReference>
<evidence type="ECO:0000256" key="1">
    <source>
        <dbReference type="ARBA" id="ARBA00004123"/>
    </source>
</evidence>
<proteinExistence type="inferred from homology"/>
<gene>
    <name evidence="13" type="ORF">SADUNF_Sadunf02G0046200</name>
</gene>
<dbReference type="FunFam" id="2.30.30.1040:FF:000001">
    <property type="entry name" value="Auxin response factor"/>
    <property type="match status" value="1"/>
</dbReference>
<keyword evidence="4 9" id="KW-0805">Transcription regulation</keyword>
<reference evidence="13 14" key="1">
    <citation type="submission" date="2020-10" db="EMBL/GenBank/DDBJ databases">
        <title>Plant Genome Project.</title>
        <authorList>
            <person name="Zhang R.-G."/>
        </authorList>
    </citation>
    <scope>NUCLEOTIDE SEQUENCE [LARGE SCALE GENOMIC DNA]</scope>
    <source>
        <strain evidence="13">FAFU-HL-1</strain>
        <tissue evidence="13">Leaf</tissue>
    </source>
</reference>
<dbReference type="InterPro" id="IPR015300">
    <property type="entry name" value="DNA-bd_pseudobarrel_sf"/>
</dbReference>
<protein>
    <recommendedName>
        <fullName evidence="9">Auxin response factor</fullName>
    </recommendedName>
</protein>
<dbReference type="PANTHER" id="PTHR31384:SF150">
    <property type="entry name" value="AUXIN RESPONSE FACTOR 6"/>
    <property type="match status" value="1"/>
</dbReference>
<dbReference type="PROSITE" id="PS50863">
    <property type="entry name" value="B3"/>
    <property type="match status" value="1"/>
</dbReference>
<comment type="similarity">
    <text evidence="2 9">Belongs to the ARF family.</text>
</comment>
<dbReference type="InterPro" id="IPR003340">
    <property type="entry name" value="B3_DNA-bd"/>
</dbReference>
<comment type="caution">
    <text evidence="13">The sequence shown here is derived from an EMBL/GenBank/DDBJ whole genome shotgun (WGS) entry which is preliminary data.</text>
</comment>
<evidence type="ECO:0000256" key="9">
    <source>
        <dbReference type="RuleBase" id="RU004561"/>
    </source>
</evidence>
<evidence type="ECO:0000256" key="5">
    <source>
        <dbReference type="ARBA" id="ARBA00023125"/>
    </source>
</evidence>
<feature type="domain" description="PB1" evidence="12">
    <location>
        <begin position="778"/>
        <end position="862"/>
    </location>
</feature>
<dbReference type="Gene3D" id="2.40.330.10">
    <property type="entry name" value="DNA-binding pseudobarrel domain"/>
    <property type="match status" value="1"/>
</dbReference>
<evidence type="ECO:0000313" key="14">
    <source>
        <dbReference type="Proteomes" id="UP000657918"/>
    </source>
</evidence>
<dbReference type="GO" id="GO:0005634">
    <property type="term" value="C:nucleus"/>
    <property type="evidence" value="ECO:0007669"/>
    <property type="project" value="UniProtKB-SubCell"/>
</dbReference>
<organism evidence="13 14">
    <name type="scientific">Salix dunnii</name>
    <dbReference type="NCBI Taxonomy" id="1413687"/>
    <lineage>
        <taxon>Eukaryota</taxon>
        <taxon>Viridiplantae</taxon>
        <taxon>Streptophyta</taxon>
        <taxon>Embryophyta</taxon>
        <taxon>Tracheophyta</taxon>
        <taxon>Spermatophyta</taxon>
        <taxon>Magnoliopsida</taxon>
        <taxon>eudicotyledons</taxon>
        <taxon>Gunneridae</taxon>
        <taxon>Pentapetalae</taxon>
        <taxon>rosids</taxon>
        <taxon>fabids</taxon>
        <taxon>Malpighiales</taxon>
        <taxon>Salicaceae</taxon>
        <taxon>Saliceae</taxon>
        <taxon>Salix</taxon>
    </lineage>
</organism>
<dbReference type="SMART" id="SM01019">
    <property type="entry name" value="B3"/>
    <property type="match status" value="1"/>
</dbReference>
<evidence type="ECO:0000259" key="11">
    <source>
        <dbReference type="PROSITE" id="PS50863"/>
    </source>
</evidence>
<dbReference type="FunFam" id="3.10.20.90:FF:000047">
    <property type="entry name" value="Auxin response factor"/>
    <property type="match status" value="1"/>
</dbReference>
<keyword evidence="14" id="KW-1185">Reference proteome</keyword>
<dbReference type="CDD" id="cd10017">
    <property type="entry name" value="B3_DNA"/>
    <property type="match status" value="1"/>
</dbReference>
<dbReference type="Pfam" id="PF06507">
    <property type="entry name" value="ARF_AD"/>
    <property type="match status" value="1"/>
</dbReference>
<dbReference type="SUPFAM" id="SSF54277">
    <property type="entry name" value="CAD &amp; PB1 domains"/>
    <property type="match status" value="1"/>
</dbReference>
<dbReference type="InterPro" id="IPR044835">
    <property type="entry name" value="ARF_plant"/>
</dbReference>
<dbReference type="Gene3D" id="2.30.30.1040">
    <property type="match status" value="1"/>
</dbReference>
<dbReference type="Proteomes" id="UP000657918">
    <property type="component" value="Unassembled WGS sequence"/>
</dbReference>
<feature type="compositionally biased region" description="Polar residues" evidence="10">
    <location>
        <begin position="577"/>
        <end position="598"/>
    </location>
</feature>
<keyword evidence="8 9" id="KW-0927">Auxin signaling pathway</keyword>
<name>A0A835N644_9ROSI</name>
<dbReference type="AlphaFoldDB" id="A0A835N644"/>
<dbReference type="OrthoDB" id="827322at2759"/>
<feature type="region of interest" description="Disordered" evidence="10">
    <location>
        <begin position="520"/>
        <end position="615"/>
    </location>
</feature>
<feature type="compositionally biased region" description="Polar residues" evidence="10">
    <location>
        <begin position="556"/>
        <end position="566"/>
    </location>
</feature>
<evidence type="ECO:0000313" key="13">
    <source>
        <dbReference type="EMBL" id="KAF9686978.1"/>
    </source>
</evidence>
<dbReference type="GO" id="GO:0003677">
    <property type="term" value="F:DNA binding"/>
    <property type="evidence" value="ECO:0007669"/>
    <property type="project" value="UniProtKB-KW"/>
</dbReference>
<dbReference type="PANTHER" id="PTHR31384">
    <property type="entry name" value="AUXIN RESPONSE FACTOR 4-RELATED"/>
    <property type="match status" value="1"/>
</dbReference>
<evidence type="ECO:0000256" key="8">
    <source>
        <dbReference type="ARBA" id="ARBA00023294"/>
    </source>
</evidence>
<dbReference type="SUPFAM" id="SSF101936">
    <property type="entry name" value="DNA-binding pseudobarrel domain"/>
    <property type="match status" value="1"/>
</dbReference>
<keyword evidence="6 9" id="KW-0804">Transcription</keyword>
<evidence type="ECO:0000256" key="2">
    <source>
        <dbReference type="ARBA" id="ARBA00007853"/>
    </source>
</evidence>
<evidence type="ECO:0000256" key="10">
    <source>
        <dbReference type="SAM" id="MobiDB-lite"/>
    </source>
</evidence>
<evidence type="ECO:0000256" key="4">
    <source>
        <dbReference type="ARBA" id="ARBA00023015"/>
    </source>
</evidence>
<evidence type="ECO:0000256" key="7">
    <source>
        <dbReference type="ARBA" id="ARBA00023242"/>
    </source>
</evidence>
<dbReference type="PROSITE" id="PS51745">
    <property type="entry name" value="PB1"/>
    <property type="match status" value="1"/>
</dbReference>
<evidence type="ECO:0000256" key="6">
    <source>
        <dbReference type="ARBA" id="ARBA00023163"/>
    </source>
</evidence>
<dbReference type="GO" id="GO:0006355">
    <property type="term" value="P:regulation of DNA-templated transcription"/>
    <property type="evidence" value="ECO:0007669"/>
    <property type="project" value="InterPro"/>
</dbReference>
<dbReference type="InterPro" id="IPR010525">
    <property type="entry name" value="ARF_dom"/>
</dbReference>
<comment type="function">
    <text evidence="9">Auxin response factors (ARFs) are transcriptional factors that bind specifically to the DNA sequence 5'-TGTCTC-3' found in the auxin-responsive promoter elements (AuxREs).</text>
</comment>
<evidence type="ECO:0000256" key="3">
    <source>
        <dbReference type="ARBA" id="ARBA00011726"/>
    </source>
</evidence>